<keyword evidence="6 10" id="KW-1133">Transmembrane helix</keyword>
<evidence type="ECO:0000256" key="9">
    <source>
        <dbReference type="ARBA" id="ARBA00023224"/>
    </source>
</evidence>
<evidence type="ECO:0000256" key="6">
    <source>
        <dbReference type="ARBA" id="ARBA00022989"/>
    </source>
</evidence>
<evidence type="ECO:0000256" key="2">
    <source>
        <dbReference type="ARBA" id="ARBA00022475"/>
    </source>
</evidence>
<evidence type="ECO:0000256" key="10">
    <source>
        <dbReference type="SAM" id="Phobius"/>
    </source>
</evidence>
<dbReference type="AlphaFoldDB" id="A0AAV2NNC5"/>
<dbReference type="GO" id="GO:0005549">
    <property type="term" value="F:odorant binding"/>
    <property type="evidence" value="ECO:0007669"/>
    <property type="project" value="InterPro"/>
</dbReference>
<keyword evidence="3" id="KW-0716">Sensory transduction</keyword>
<comment type="subcellular location">
    <subcellularLocation>
        <location evidence="1">Cell membrane</location>
        <topology evidence="1">Multi-pass membrane protein</topology>
    </subcellularLocation>
</comment>
<dbReference type="GO" id="GO:0007165">
    <property type="term" value="P:signal transduction"/>
    <property type="evidence" value="ECO:0007669"/>
    <property type="project" value="UniProtKB-KW"/>
</dbReference>
<evidence type="ECO:0000313" key="11">
    <source>
        <dbReference type="EMBL" id="CAL1680771.1"/>
    </source>
</evidence>
<gene>
    <name evidence="11" type="ORF">LPLAT_LOCUS6735</name>
</gene>
<dbReference type="PANTHER" id="PTHR21137">
    <property type="entry name" value="ODORANT RECEPTOR"/>
    <property type="match status" value="1"/>
</dbReference>
<feature type="transmembrane region" description="Helical" evidence="10">
    <location>
        <begin position="23"/>
        <end position="47"/>
    </location>
</feature>
<dbReference type="Proteomes" id="UP001497644">
    <property type="component" value="Chromosome 2"/>
</dbReference>
<dbReference type="EMBL" id="OZ034825">
    <property type="protein sequence ID" value="CAL1680771.1"/>
    <property type="molecule type" value="Genomic_DNA"/>
</dbReference>
<keyword evidence="5" id="KW-0552">Olfaction</keyword>
<evidence type="ECO:0000256" key="7">
    <source>
        <dbReference type="ARBA" id="ARBA00023136"/>
    </source>
</evidence>
<protein>
    <submittedName>
        <fullName evidence="11">Uncharacterized protein</fullName>
    </submittedName>
</protein>
<proteinExistence type="predicted"/>
<sequence>MEDCYKRANAEEKDMFQQYINKYILLYGTTLALTAASLVGSLLVPLIRSRMFPLEIEYPFRVDYQPMTAIIYFHQALGMYQVSCQVSANVFLALLLWFTAARFEILSNKFRTVTSYSEWKAYIQEHQEVLRYAKEMSNSIAHVVLSSLGVSTVALVFGGVTFLSRLPPSIKIQYIIVCSTSLTKVFLCAWPADHLMRTNSNIAEAAYNSLWYDQSIDSRKIMLYTLLRCQRDIVISVPGLLKALSLQHYASVR</sequence>
<evidence type="ECO:0000256" key="4">
    <source>
        <dbReference type="ARBA" id="ARBA00022692"/>
    </source>
</evidence>
<evidence type="ECO:0000256" key="8">
    <source>
        <dbReference type="ARBA" id="ARBA00023170"/>
    </source>
</evidence>
<reference evidence="11" key="1">
    <citation type="submission" date="2024-04" db="EMBL/GenBank/DDBJ databases">
        <authorList>
            <consortium name="Molecular Ecology Group"/>
        </authorList>
    </citation>
    <scope>NUCLEOTIDE SEQUENCE</scope>
</reference>
<name>A0AAV2NNC5_9HYME</name>
<accession>A0AAV2NNC5</accession>
<dbReference type="InterPro" id="IPR004117">
    <property type="entry name" value="7tm6_olfct_rcpt"/>
</dbReference>
<evidence type="ECO:0000256" key="5">
    <source>
        <dbReference type="ARBA" id="ARBA00022725"/>
    </source>
</evidence>
<keyword evidence="8" id="KW-0675">Receptor</keyword>
<keyword evidence="2" id="KW-1003">Cell membrane</keyword>
<dbReference type="Pfam" id="PF02949">
    <property type="entry name" value="7tm_6"/>
    <property type="match status" value="1"/>
</dbReference>
<evidence type="ECO:0000256" key="1">
    <source>
        <dbReference type="ARBA" id="ARBA00004651"/>
    </source>
</evidence>
<dbReference type="GO" id="GO:0004984">
    <property type="term" value="F:olfactory receptor activity"/>
    <property type="evidence" value="ECO:0007669"/>
    <property type="project" value="InterPro"/>
</dbReference>
<feature type="transmembrane region" description="Helical" evidence="10">
    <location>
        <begin position="80"/>
        <end position="101"/>
    </location>
</feature>
<keyword evidence="4 10" id="KW-0812">Transmembrane</keyword>
<feature type="transmembrane region" description="Helical" evidence="10">
    <location>
        <begin position="140"/>
        <end position="160"/>
    </location>
</feature>
<keyword evidence="7 10" id="KW-0472">Membrane</keyword>
<dbReference type="PANTHER" id="PTHR21137:SF35">
    <property type="entry name" value="ODORANT RECEPTOR 19A-RELATED"/>
    <property type="match status" value="1"/>
</dbReference>
<keyword evidence="12" id="KW-1185">Reference proteome</keyword>
<feature type="transmembrane region" description="Helical" evidence="10">
    <location>
        <begin position="172"/>
        <end position="192"/>
    </location>
</feature>
<keyword evidence="9" id="KW-0807">Transducer</keyword>
<evidence type="ECO:0000256" key="3">
    <source>
        <dbReference type="ARBA" id="ARBA00022606"/>
    </source>
</evidence>
<organism evidence="11 12">
    <name type="scientific">Lasius platythorax</name>
    <dbReference type="NCBI Taxonomy" id="488582"/>
    <lineage>
        <taxon>Eukaryota</taxon>
        <taxon>Metazoa</taxon>
        <taxon>Ecdysozoa</taxon>
        <taxon>Arthropoda</taxon>
        <taxon>Hexapoda</taxon>
        <taxon>Insecta</taxon>
        <taxon>Pterygota</taxon>
        <taxon>Neoptera</taxon>
        <taxon>Endopterygota</taxon>
        <taxon>Hymenoptera</taxon>
        <taxon>Apocrita</taxon>
        <taxon>Aculeata</taxon>
        <taxon>Formicoidea</taxon>
        <taxon>Formicidae</taxon>
        <taxon>Formicinae</taxon>
        <taxon>Lasius</taxon>
        <taxon>Lasius</taxon>
    </lineage>
</organism>
<dbReference type="GO" id="GO:0005886">
    <property type="term" value="C:plasma membrane"/>
    <property type="evidence" value="ECO:0007669"/>
    <property type="project" value="UniProtKB-SubCell"/>
</dbReference>
<evidence type="ECO:0000313" key="12">
    <source>
        <dbReference type="Proteomes" id="UP001497644"/>
    </source>
</evidence>